<sequence length="49" mass="5457">MMNIRSRTPRQNHALSTVVPGLAPAAPKRNVLVVLAYCFVLLFLFALVF</sequence>
<dbReference type="EMBL" id="ALJD01000008">
    <property type="protein sequence ID" value="EJN58744.1"/>
    <property type="molecule type" value="Genomic_DNA"/>
</dbReference>
<accession>J3JEX6</accession>
<comment type="caution">
    <text evidence="2">The sequence shown here is derived from an EMBL/GenBank/DDBJ whole genome shotgun (WGS) entry which is preliminary data.</text>
</comment>
<evidence type="ECO:0000313" key="3">
    <source>
        <dbReference type="Proteomes" id="UP000007813"/>
    </source>
</evidence>
<name>J3JEX6_9EURY</name>
<keyword evidence="1" id="KW-0812">Transmembrane</keyword>
<protein>
    <submittedName>
        <fullName evidence="2">Uncharacterized protein</fullName>
    </submittedName>
</protein>
<feature type="transmembrane region" description="Helical" evidence="1">
    <location>
        <begin position="31"/>
        <end position="48"/>
    </location>
</feature>
<keyword evidence="1" id="KW-0472">Membrane</keyword>
<proteinExistence type="predicted"/>
<organism evidence="2 3">
    <name type="scientific">Halogranum salarium B-1</name>
    <dbReference type="NCBI Taxonomy" id="1210908"/>
    <lineage>
        <taxon>Archaea</taxon>
        <taxon>Methanobacteriati</taxon>
        <taxon>Methanobacteriota</taxon>
        <taxon>Stenosarchaea group</taxon>
        <taxon>Halobacteria</taxon>
        <taxon>Halobacteriales</taxon>
        <taxon>Haloferacaceae</taxon>
    </lineage>
</organism>
<reference evidence="2 3" key="1">
    <citation type="journal article" date="2012" name="J. Bacteriol.">
        <title>Draft Genome Sequence of the Extremely Halophilic Archaeon Halogranum salarium B-1T.</title>
        <authorList>
            <person name="Kim K.K."/>
            <person name="Lee K.C."/>
            <person name="Lee J.S."/>
        </authorList>
    </citation>
    <scope>NUCLEOTIDE SEQUENCE [LARGE SCALE GENOMIC DNA]</scope>
    <source>
        <strain evidence="2 3">B-1</strain>
    </source>
</reference>
<dbReference type="AlphaFoldDB" id="J3JEX6"/>
<dbReference type="Proteomes" id="UP000007813">
    <property type="component" value="Unassembled WGS sequence"/>
</dbReference>
<evidence type="ECO:0000256" key="1">
    <source>
        <dbReference type="SAM" id="Phobius"/>
    </source>
</evidence>
<evidence type="ECO:0000313" key="2">
    <source>
        <dbReference type="EMBL" id="EJN58744.1"/>
    </source>
</evidence>
<keyword evidence="1" id="KW-1133">Transmembrane helix</keyword>
<gene>
    <name evidence="2" type="ORF">HSB1_32220</name>
</gene>